<feature type="transmembrane region" description="Helical" evidence="5">
    <location>
        <begin position="52"/>
        <end position="72"/>
    </location>
</feature>
<keyword evidence="4 5" id="KW-0472">Membrane</keyword>
<feature type="transmembrane region" description="Helical" evidence="5">
    <location>
        <begin position="174"/>
        <end position="199"/>
    </location>
</feature>
<name>M3CVG8_SPHMS</name>
<feature type="transmembrane region" description="Helical" evidence="5">
    <location>
        <begin position="252"/>
        <end position="276"/>
    </location>
</feature>
<protein>
    <recommendedName>
        <fullName evidence="8">G-protein coupled receptors family 1 profile domain-containing protein</fullName>
    </recommendedName>
</protein>
<organism evidence="6 7">
    <name type="scientific">Sphaerulina musiva (strain SO2202)</name>
    <name type="common">Poplar stem canker fungus</name>
    <name type="synonym">Septoria musiva</name>
    <dbReference type="NCBI Taxonomy" id="692275"/>
    <lineage>
        <taxon>Eukaryota</taxon>
        <taxon>Fungi</taxon>
        <taxon>Dikarya</taxon>
        <taxon>Ascomycota</taxon>
        <taxon>Pezizomycotina</taxon>
        <taxon>Dothideomycetes</taxon>
        <taxon>Dothideomycetidae</taxon>
        <taxon>Mycosphaerellales</taxon>
        <taxon>Mycosphaerellaceae</taxon>
        <taxon>Sphaerulina</taxon>
    </lineage>
</organism>
<sequence length="284" mass="31955">TLPELPQILHQGLTAVSVLALLSVTSASALFLHLGYRLFRWKHRSQVRCNQFVVLIFNLLLADIQQSTAFVINSKWVHDRSIVSGGPACWAQGWFVSIGDLSSGLFTCAIAMHAFADIVYDYRLSQRTFRLSLLGLWTFTFLCAGIALALHRSNLYVRAGAWCWIDMKYIHVRLWLHCFWVILAMLAIVVLYAIITIVLHHRVSGSYYTTSTAQLRIQTTMKVIIAYPTIYVVCTLPLIISRLRALSGYDVGFTELCVAAAMITSNGWLDVLLYSLTRTSVLFG</sequence>
<feature type="non-terminal residue" evidence="6">
    <location>
        <position position="284"/>
    </location>
</feature>
<dbReference type="HOGENOM" id="CLU_027149_1_1_1"/>
<dbReference type="GO" id="GO:0005886">
    <property type="term" value="C:plasma membrane"/>
    <property type="evidence" value="ECO:0007669"/>
    <property type="project" value="TreeGrafter"/>
</dbReference>
<dbReference type="Pfam" id="PF00001">
    <property type="entry name" value="7tm_1"/>
    <property type="match status" value="1"/>
</dbReference>
<feature type="transmembrane region" description="Helical" evidence="5">
    <location>
        <begin position="12"/>
        <end position="32"/>
    </location>
</feature>
<dbReference type="OrthoDB" id="100006at2759"/>
<dbReference type="OMA" id="NLMVVYP"/>
<dbReference type="Proteomes" id="UP000016931">
    <property type="component" value="Unassembled WGS sequence"/>
</dbReference>
<proteinExistence type="predicted"/>
<evidence type="ECO:0000313" key="7">
    <source>
        <dbReference type="Proteomes" id="UP000016931"/>
    </source>
</evidence>
<dbReference type="GeneID" id="27905440"/>
<keyword evidence="7" id="KW-1185">Reference proteome</keyword>
<dbReference type="AlphaFoldDB" id="M3CVG8"/>
<dbReference type="GO" id="GO:0004930">
    <property type="term" value="F:G protein-coupled receptor activity"/>
    <property type="evidence" value="ECO:0007669"/>
    <property type="project" value="InterPro"/>
</dbReference>
<dbReference type="InterPro" id="IPR000276">
    <property type="entry name" value="GPCR_Rhodpsn"/>
</dbReference>
<dbReference type="EMBL" id="KB456272">
    <property type="protein sequence ID" value="EMF08147.1"/>
    <property type="molecule type" value="Genomic_DNA"/>
</dbReference>
<dbReference type="PANTHER" id="PTHR23112">
    <property type="entry name" value="G PROTEIN-COUPLED RECEPTOR 157-RELATED"/>
    <property type="match status" value="1"/>
</dbReference>
<keyword evidence="3 5" id="KW-1133">Transmembrane helix</keyword>
<dbReference type="GO" id="GO:0007189">
    <property type="term" value="P:adenylate cyclase-activating G protein-coupled receptor signaling pathway"/>
    <property type="evidence" value="ECO:0007669"/>
    <property type="project" value="TreeGrafter"/>
</dbReference>
<evidence type="ECO:0000256" key="3">
    <source>
        <dbReference type="ARBA" id="ARBA00022989"/>
    </source>
</evidence>
<feature type="non-terminal residue" evidence="6">
    <location>
        <position position="1"/>
    </location>
</feature>
<dbReference type="eggNOG" id="ENOG502RYZC">
    <property type="taxonomic scope" value="Eukaryota"/>
</dbReference>
<dbReference type="SUPFAM" id="SSF81321">
    <property type="entry name" value="Family A G protein-coupled receptor-like"/>
    <property type="match status" value="1"/>
</dbReference>
<accession>M3CVG8</accession>
<evidence type="ECO:0008006" key="8">
    <source>
        <dbReference type="Google" id="ProtNLM"/>
    </source>
</evidence>
<feature type="transmembrane region" description="Helical" evidence="5">
    <location>
        <begin position="92"/>
        <end position="116"/>
    </location>
</feature>
<dbReference type="Gene3D" id="1.20.1070.10">
    <property type="entry name" value="Rhodopsin 7-helix transmembrane proteins"/>
    <property type="match status" value="1"/>
</dbReference>
<evidence type="ECO:0000256" key="4">
    <source>
        <dbReference type="ARBA" id="ARBA00023136"/>
    </source>
</evidence>
<dbReference type="STRING" id="692275.M3CVG8"/>
<dbReference type="RefSeq" id="XP_016756268.1">
    <property type="nucleotide sequence ID" value="XM_016908303.1"/>
</dbReference>
<reference evidence="6 7" key="1">
    <citation type="journal article" date="2012" name="PLoS Pathog.">
        <title>Diverse lifestyles and strategies of plant pathogenesis encoded in the genomes of eighteen Dothideomycetes fungi.</title>
        <authorList>
            <person name="Ohm R.A."/>
            <person name="Feau N."/>
            <person name="Henrissat B."/>
            <person name="Schoch C.L."/>
            <person name="Horwitz B.A."/>
            <person name="Barry K.W."/>
            <person name="Condon B.J."/>
            <person name="Copeland A.C."/>
            <person name="Dhillon B."/>
            <person name="Glaser F."/>
            <person name="Hesse C.N."/>
            <person name="Kosti I."/>
            <person name="LaButti K."/>
            <person name="Lindquist E.A."/>
            <person name="Lucas S."/>
            <person name="Salamov A.A."/>
            <person name="Bradshaw R.E."/>
            <person name="Ciuffetti L."/>
            <person name="Hamelin R.C."/>
            <person name="Kema G.H.J."/>
            <person name="Lawrence C."/>
            <person name="Scott J.A."/>
            <person name="Spatafora J.W."/>
            <person name="Turgeon B.G."/>
            <person name="de Wit P.J.G.M."/>
            <person name="Zhong S."/>
            <person name="Goodwin S.B."/>
            <person name="Grigoriev I.V."/>
        </authorList>
    </citation>
    <scope>NUCLEOTIDE SEQUENCE [LARGE SCALE GENOMIC DNA]</scope>
    <source>
        <strain evidence="6 7">SO2202</strain>
    </source>
</reference>
<keyword evidence="2 5" id="KW-0812">Transmembrane</keyword>
<evidence type="ECO:0000256" key="2">
    <source>
        <dbReference type="ARBA" id="ARBA00022692"/>
    </source>
</evidence>
<evidence type="ECO:0000256" key="5">
    <source>
        <dbReference type="SAM" id="Phobius"/>
    </source>
</evidence>
<evidence type="ECO:0000256" key="1">
    <source>
        <dbReference type="ARBA" id="ARBA00004141"/>
    </source>
</evidence>
<dbReference type="PANTHER" id="PTHR23112:SF37">
    <property type="entry name" value="G PROTEIN-COUPLED RECEPTOR GPR1"/>
    <property type="match status" value="1"/>
</dbReference>
<evidence type="ECO:0000313" key="6">
    <source>
        <dbReference type="EMBL" id="EMF08147.1"/>
    </source>
</evidence>
<gene>
    <name evidence="6" type="ORF">SEPMUDRAFT_18103</name>
</gene>
<feature type="transmembrane region" description="Helical" evidence="5">
    <location>
        <begin position="220"/>
        <end position="240"/>
    </location>
</feature>
<comment type="subcellular location">
    <subcellularLocation>
        <location evidence="1">Membrane</location>
        <topology evidence="1">Multi-pass membrane protein</topology>
    </subcellularLocation>
</comment>
<feature type="transmembrane region" description="Helical" evidence="5">
    <location>
        <begin position="128"/>
        <end position="150"/>
    </location>
</feature>